<protein>
    <submittedName>
        <fullName evidence="3">Uncharacterized protein</fullName>
    </submittedName>
</protein>
<reference evidence="3" key="1">
    <citation type="submission" date="2022-01" db="EMBL/GenBank/DDBJ databases">
        <authorList>
            <person name="King R."/>
        </authorList>
    </citation>
    <scope>NUCLEOTIDE SEQUENCE</scope>
</reference>
<sequence length="456" mass="52078">MMNDSCICDELRKTEEEEKLTEDAKKCKCGPDIKEICSCPLSSVEKLELAEKMATKLQVAQDEIDELKKELYQLQFTELTKHNKSAAIYKEIMKGSALDSSFGRPGTAHSTLKDQSRTLYKPNSSVKTFAKWQNSNCCVFISTTFYSEPNPDIPASFEFQTTPITKPTISKRNLSEIATPSPEDTPDITNSSEPKSYFTTPVPKVPKKKLKSKDKPSLEFRELPQKITNFIDNHNPKFPLDSQQFTDLLENTHGSYDALSIAKDYTLHIPSLIEIINEIHTQAEDRNMKTKCKNMPVLTSSLLDKDTSHSACFRRKQQNQPCSMNKLKYYTSSSYQPSKEAVSPCSSSVELLTVADDVTYAQEIFHGDLREGNSHKRKADKGQWKKIINKLLRMQGKKHLGYTNPKHKKMKQNKIRPERPLGVRCESNFCKRSKKRLCEQISDEDRKNFFTIFAPT</sequence>
<accession>A0A9N9T0L2</accession>
<dbReference type="OrthoDB" id="6778938at2759"/>
<dbReference type="Proteomes" id="UP001153709">
    <property type="component" value="Chromosome 4"/>
</dbReference>
<name>A0A9N9T0L2_DIABA</name>
<feature type="coiled-coil region" evidence="1">
    <location>
        <begin position="50"/>
        <end position="77"/>
    </location>
</feature>
<evidence type="ECO:0000313" key="4">
    <source>
        <dbReference type="Proteomes" id="UP001153709"/>
    </source>
</evidence>
<evidence type="ECO:0000313" key="3">
    <source>
        <dbReference type="EMBL" id="CAG9833200.1"/>
    </source>
</evidence>
<feature type="region of interest" description="Disordered" evidence="2">
    <location>
        <begin position="168"/>
        <end position="216"/>
    </location>
</feature>
<evidence type="ECO:0000256" key="1">
    <source>
        <dbReference type="SAM" id="Coils"/>
    </source>
</evidence>
<feature type="compositionally biased region" description="Polar residues" evidence="2">
    <location>
        <begin position="187"/>
        <end position="199"/>
    </location>
</feature>
<organism evidence="3 4">
    <name type="scientific">Diabrotica balteata</name>
    <name type="common">Banded cucumber beetle</name>
    <dbReference type="NCBI Taxonomy" id="107213"/>
    <lineage>
        <taxon>Eukaryota</taxon>
        <taxon>Metazoa</taxon>
        <taxon>Ecdysozoa</taxon>
        <taxon>Arthropoda</taxon>
        <taxon>Hexapoda</taxon>
        <taxon>Insecta</taxon>
        <taxon>Pterygota</taxon>
        <taxon>Neoptera</taxon>
        <taxon>Endopterygota</taxon>
        <taxon>Coleoptera</taxon>
        <taxon>Polyphaga</taxon>
        <taxon>Cucujiformia</taxon>
        <taxon>Chrysomeloidea</taxon>
        <taxon>Chrysomelidae</taxon>
        <taxon>Galerucinae</taxon>
        <taxon>Diabroticina</taxon>
        <taxon>Diabroticites</taxon>
        <taxon>Diabrotica</taxon>
    </lineage>
</organism>
<gene>
    <name evidence="3" type="ORF">DIABBA_LOCUS6616</name>
</gene>
<dbReference type="AlphaFoldDB" id="A0A9N9T0L2"/>
<proteinExistence type="predicted"/>
<keyword evidence="4" id="KW-1185">Reference proteome</keyword>
<evidence type="ECO:0000256" key="2">
    <source>
        <dbReference type="SAM" id="MobiDB-lite"/>
    </source>
</evidence>
<keyword evidence="1" id="KW-0175">Coiled coil</keyword>
<dbReference type="EMBL" id="OU898279">
    <property type="protein sequence ID" value="CAG9833200.1"/>
    <property type="molecule type" value="Genomic_DNA"/>
</dbReference>
<feature type="compositionally biased region" description="Polar residues" evidence="2">
    <location>
        <begin position="168"/>
        <end position="178"/>
    </location>
</feature>